<accession>A0A9Q0MI13</accession>
<dbReference type="InterPro" id="IPR015063">
    <property type="entry name" value="USP8_dimer"/>
</dbReference>
<dbReference type="SUPFAM" id="SSF140856">
    <property type="entry name" value="USP8 N-terminal domain-like"/>
    <property type="match status" value="1"/>
</dbReference>
<gene>
    <name evidence="2" type="ORF">Bhyg_17944</name>
</gene>
<evidence type="ECO:0000313" key="3">
    <source>
        <dbReference type="Proteomes" id="UP001151699"/>
    </source>
</evidence>
<organism evidence="2 3">
    <name type="scientific">Pseudolycoriella hygida</name>
    <dbReference type="NCBI Taxonomy" id="35572"/>
    <lineage>
        <taxon>Eukaryota</taxon>
        <taxon>Metazoa</taxon>
        <taxon>Ecdysozoa</taxon>
        <taxon>Arthropoda</taxon>
        <taxon>Hexapoda</taxon>
        <taxon>Insecta</taxon>
        <taxon>Pterygota</taxon>
        <taxon>Neoptera</taxon>
        <taxon>Endopterygota</taxon>
        <taxon>Diptera</taxon>
        <taxon>Nematocera</taxon>
        <taxon>Sciaroidea</taxon>
        <taxon>Sciaridae</taxon>
        <taxon>Pseudolycoriella</taxon>
    </lineage>
</organism>
<evidence type="ECO:0000313" key="2">
    <source>
        <dbReference type="EMBL" id="KAJ6617207.1"/>
    </source>
</evidence>
<dbReference type="OrthoDB" id="292964at2759"/>
<dbReference type="EMBL" id="WJQU01004342">
    <property type="protein sequence ID" value="KAJ6617207.1"/>
    <property type="molecule type" value="Genomic_DNA"/>
</dbReference>
<name>A0A9Q0MI13_9DIPT</name>
<dbReference type="Gene3D" id="1.20.58.80">
    <property type="entry name" value="Phosphotransferase system, lactose/cellobiose-type IIA subunit"/>
    <property type="match status" value="1"/>
</dbReference>
<keyword evidence="3" id="KW-1185">Reference proteome</keyword>
<sequence>MAPVIELYYNSLQEIEKKADLGNKFNKLQPKILCKSALEVYNSAESSFRGGDEELAYILFMRYAQIIKIIRSSKLFSDSKAELEA</sequence>
<comment type="caution">
    <text evidence="2">The sequence shown here is derived from an EMBL/GenBank/DDBJ whole genome shotgun (WGS) entry which is preliminary data.</text>
</comment>
<dbReference type="AlphaFoldDB" id="A0A9Q0MI13"/>
<feature type="non-terminal residue" evidence="2">
    <location>
        <position position="1"/>
    </location>
</feature>
<evidence type="ECO:0000259" key="1">
    <source>
        <dbReference type="Pfam" id="PF08969"/>
    </source>
</evidence>
<protein>
    <recommendedName>
        <fullName evidence="1">USP8 dimerisation domain-containing protein</fullName>
    </recommendedName>
</protein>
<dbReference type="Pfam" id="PF08969">
    <property type="entry name" value="USP8_dimer"/>
    <property type="match status" value="1"/>
</dbReference>
<feature type="domain" description="USP8 dimerisation" evidence="1">
    <location>
        <begin position="6"/>
        <end position="84"/>
    </location>
</feature>
<reference evidence="2" key="1">
    <citation type="submission" date="2022-07" db="EMBL/GenBank/DDBJ databases">
        <authorList>
            <person name="Trinca V."/>
            <person name="Uliana J.V.C."/>
            <person name="Torres T.T."/>
            <person name="Ward R.J."/>
            <person name="Monesi N."/>
        </authorList>
    </citation>
    <scope>NUCLEOTIDE SEQUENCE</scope>
    <source>
        <strain evidence="2">HSMRA1968</strain>
        <tissue evidence="2">Whole embryos</tissue>
    </source>
</reference>
<dbReference type="Proteomes" id="UP001151699">
    <property type="component" value="Unassembled WGS sequence"/>
</dbReference>
<proteinExistence type="predicted"/>
<dbReference type="GO" id="GO:0016579">
    <property type="term" value="P:protein deubiquitination"/>
    <property type="evidence" value="ECO:0007669"/>
    <property type="project" value="UniProtKB-ARBA"/>
</dbReference>